<evidence type="ECO:0000313" key="3">
    <source>
        <dbReference type="Proteomes" id="UP000765509"/>
    </source>
</evidence>
<reference evidence="2" key="1">
    <citation type="submission" date="2021-03" db="EMBL/GenBank/DDBJ databases">
        <title>Draft genome sequence of rust myrtle Austropuccinia psidii MF-1, a brazilian biotype.</title>
        <authorList>
            <person name="Quecine M.C."/>
            <person name="Pachon D.M.R."/>
            <person name="Bonatelli M.L."/>
            <person name="Correr F.H."/>
            <person name="Franceschini L.M."/>
            <person name="Leite T.F."/>
            <person name="Margarido G.R.A."/>
            <person name="Almeida C.A."/>
            <person name="Ferrarezi J.A."/>
            <person name="Labate C.A."/>
        </authorList>
    </citation>
    <scope>NUCLEOTIDE SEQUENCE</scope>
    <source>
        <strain evidence="2">MF-1</strain>
    </source>
</reference>
<sequence>MSEFMILRKILRECGGDLKHSVKIRTTEKYSAEDIINILEEVNTRTRIGSSRVHIKTRLNTPWKDSVAKNPKENSDNIKYNSEDVIRKCYICKSTTHLANKFPKRGKINEIEIEKETDAEKDDVNEENSDDKEYSF</sequence>
<dbReference type="EMBL" id="AVOT02149281">
    <property type="protein sequence ID" value="MBW0592605.1"/>
    <property type="molecule type" value="Genomic_DNA"/>
</dbReference>
<comment type="caution">
    <text evidence="2">The sequence shown here is derived from an EMBL/GenBank/DDBJ whole genome shotgun (WGS) entry which is preliminary data.</text>
</comment>
<proteinExistence type="predicted"/>
<dbReference type="AlphaFoldDB" id="A0A9Q3L2L1"/>
<protein>
    <submittedName>
        <fullName evidence="2">Uncharacterized protein</fullName>
    </submittedName>
</protein>
<feature type="region of interest" description="Disordered" evidence="1">
    <location>
        <begin position="113"/>
        <end position="136"/>
    </location>
</feature>
<keyword evidence="3" id="KW-1185">Reference proteome</keyword>
<gene>
    <name evidence="2" type="ORF">O181_132320</name>
</gene>
<feature type="compositionally biased region" description="Acidic residues" evidence="1">
    <location>
        <begin position="119"/>
        <end position="130"/>
    </location>
</feature>
<name>A0A9Q3L2L1_9BASI</name>
<evidence type="ECO:0000256" key="1">
    <source>
        <dbReference type="SAM" id="MobiDB-lite"/>
    </source>
</evidence>
<dbReference type="Proteomes" id="UP000765509">
    <property type="component" value="Unassembled WGS sequence"/>
</dbReference>
<accession>A0A9Q3L2L1</accession>
<organism evidence="2 3">
    <name type="scientific">Austropuccinia psidii MF-1</name>
    <dbReference type="NCBI Taxonomy" id="1389203"/>
    <lineage>
        <taxon>Eukaryota</taxon>
        <taxon>Fungi</taxon>
        <taxon>Dikarya</taxon>
        <taxon>Basidiomycota</taxon>
        <taxon>Pucciniomycotina</taxon>
        <taxon>Pucciniomycetes</taxon>
        <taxon>Pucciniales</taxon>
        <taxon>Sphaerophragmiaceae</taxon>
        <taxon>Austropuccinia</taxon>
    </lineage>
</organism>
<evidence type="ECO:0000313" key="2">
    <source>
        <dbReference type="EMBL" id="MBW0592605.1"/>
    </source>
</evidence>